<evidence type="ECO:0000256" key="2">
    <source>
        <dbReference type="SAM" id="Phobius"/>
    </source>
</evidence>
<dbReference type="CDD" id="cd00371">
    <property type="entry name" value="HMA"/>
    <property type="match status" value="1"/>
</dbReference>
<keyword evidence="2" id="KW-1133">Transmembrane helix</keyword>
<dbReference type="AlphaFoldDB" id="A0A382WBC0"/>
<dbReference type="InterPro" id="IPR006121">
    <property type="entry name" value="HMA_dom"/>
</dbReference>
<dbReference type="InterPro" id="IPR017969">
    <property type="entry name" value="Heavy-metal-associated_CS"/>
</dbReference>
<accession>A0A382WBC0</accession>
<keyword evidence="2" id="KW-0472">Membrane</keyword>
<feature type="domain" description="HMA" evidence="3">
    <location>
        <begin position="5"/>
        <end position="42"/>
    </location>
</feature>
<feature type="non-terminal residue" evidence="4">
    <location>
        <position position="160"/>
    </location>
</feature>
<dbReference type="GO" id="GO:0046872">
    <property type="term" value="F:metal ion binding"/>
    <property type="evidence" value="ECO:0007669"/>
    <property type="project" value="UniProtKB-KW"/>
</dbReference>
<dbReference type="EMBL" id="UINC01158393">
    <property type="protein sequence ID" value="SVD55914.1"/>
    <property type="molecule type" value="Genomic_DNA"/>
</dbReference>
<gene>
    <name evidence="4" type="ORF">METZ01_LOCUS408768</name>
</gene>
<reference evidence="4" key="1">
    <citation type="submission" date="2018-05" db="EMBL/GenBank/DDBJ databases">
        <authorList>
            <person name="Lanie J.A."/>
            <person name="Ng W.-L."/>
            <person name="Kazmierczak K.M."/>
            <person name="Andrzejewski T.M."/>
            <person name="Davidsen T.M."/>
            <person name="Wayne K.J."/>
            <person name="Tettelin H."/>
            <person name="Glass J.I."/>
            <person name="Rusch D."/>
            <person name="Podicherti R."/>
            <person name="Tsui H.-C.T."/>
            <person name="Winkler M.E."/>
        </authorList>
    </citation>
    <scope>NUCLEOTIDE SEQUENCE</scope>
</reference>
<organism evidence="4">
    <name type="scientific">marine metagenome</name>
    <dbReference type="NCBI Taxonomy" id="408172"/>
    <lineage>
        <taxon>unclassified sequences</taxon>
        <taxon>metagenomes</taxon>
        <taxon>ecological metagenomes</taxon>
    </lineage>
</organism>
<dbReference type="PROSITE" id="PS01047">
    <property type="entry name" value="HMA_1"/>
    <property type="match status" value="1"/>
</dbReference>
<feature type="transmembrane region" description="Helical" evidence="2">
    <location>
        <begin position="114"/>
        <end position="132"/>
    </location>
</feature>
<protein>
    <recommendedName>
        <fullName evidence="3">HMA domain-containing protein</fullName>
    </recommendedName>
</protein>
<dbReference type="InterPro" id="IPR036163">
    <property type="entry name" value="HMA_dom_sf"/>
</dbReference>
<keyword evidence="2" id="KW-0812">Transmembrane</keyword>
<feature type="transmembrane region" description="Helical" evidence="2">
    <location>
        <begin position="86"/>
        <end position="102"/>
    </location>
</feature>
<sequence length="160" mass="17983">MKGIFKIAGMTCQGCANTIENGLKNDPNIIMATVSLDDMELTTQSTIPLDDKYVDSIISSLGNYKVQNRKKNLLSKISDHFNSKKPIVLGLLIVTISSLSLQTSHESFTLDNWFMSYMGVFFMLFSFLKLLNVQGFSTTFSRYDYLAKTIPGFAICYPFL</sequence>
<evidence type="ECO:0000256" key="1">
    <source>
        <dbReference type="ARBA" id="ARBA00022723"/>
    </source>
</evidence>
<dbReference type="Gene3D" id="3.30.70.100">
    <property type="match status" value="1"/>
</dbReference>
<feature type="non-terminal residue" evidence="4">
    <location>
        <position position="1"/>
    </location>
</feature>
<evidence type="ECO:0000313" key="4">
    <source>
        <dbReference type="EMBL" id="SVD55914.1"/>
    </source>
</evidence>
<proteinExistence type="predicted"/>
<dbReference type="SUPFAM" id="SSF55008">
    <property type="entry name" value="HMA, heavy metal-associated domain"/>
    <property type="match status" value="1"/>
</dbReference>
<keyword evidence="1" id="KW-0479">Metal-binding</keyword>
<name>A0A382WBC0_9ZZZZ</name>
<dbReference type="Pfam" id="PF00403">
    <property type="entry name" value="HMA"/>
    <property type="match status" value="1"/>
</dbReference>
<evidence type="ECO:0000259" key="3">
    <source>
        <dbReference type="Pfam" id="PF00403"/>
    </source>
</evidence>